<name>A0A6N9TKL3_DISTH</name>
<sequence>MERIDVRERLQKAPDLPALPQTVSRLLEALRDPDVRVEALSEEIAFDQALAARILRLVNSSFYGLPNRVADLRQAVVVLGLQTVQNVVLSISLADAFRGIASRDFPPEPFWVHTIAAGLVSQRLAARAALPEANDAFVAGLLHDIGKLLLLRLFPEGFAGVLQAARAEDRFIREVEKRAFTVGHAGLGGWLAAEWRLPEGIVHGIRYHHAPGKSEHPFAAVVHVADALVRAFGVGSGGTDLVPPIDAGAWRRLGLDGVDLDDLVAELHWCLAGVGETAAVLFDGGGRG</sequence>
<dbReference type="AlphaFoldDB" id="A0A6N9TKL3"/>
<dbReference type="PROSITE" id="PS51833">
    <property type="entry name" value="HDOD"/>
    <property type="match status" value="1"/>
</dbReference>
<dbReference type="EMBL" id="JAAGRR010000018">
    <property type="protein sequence ID" value="NDY41811.1"/>
    <property type="molecule type" value="Genomic_DNA"/>
</dbReference>
<evidence type="ECO:0000259" key="1">
    <source>
        <dbReference type="PROSITE" id="PS51833"/>
    </source>
</evidence>
<dbReference type="InterPro" id="IPR013976">
    <property type="entry name" value="HDOD"/>
</dbReference>
<dbReference type="Proteomes" id="UP000469346">
    <property type="component" value="Unassembled WGS sequence"/>
</dbReference>
<dbReference type="InterPro" id="IPR052340">
    <property type="entry name" value="RNase_Y/CdgJ"/>
</dbReference>
<protein>
    <submittedName>
        <fullName evidence="2">HDOD domain-containing protein</fullName>
    </submittedName>
</protein>
<dbReference type="RefSeq" id="WP_163297966.1">
    <property type="nucleotide sequence ID" value="NZ_JAAGRR010000018.1"/>
</dbReference>
<dbReference type="Gene3D" id="1.10.3210.10">
    <property type="entry name" value="Hypothetical protein af1432"/>
    <property type="match status" value="1"/>
</dbReference>
<keyword evidence="3" id="KW-1185">Reference proteome</keyword>
<reference evidence="2 3" key="1">
    <citation type="submission" date="2020-02" db="EMBL/GenBank/DDBJ databases">
        <title>Comparative genomics of sulfur disproportionating microorganisms.</title>
        <authorList>
            <person name="Ward L.M."/>
            <person name="Bertran E."/>
            <person name="Johnston D.T."/>
        </authorList>
    </citation>
    <scope>NUCLEOTIDE SEQUENCE [LARGE SCALE GENOMIC DNA]</scope>
    <source>
        <strain evidence="2 3">DSM 100025</strain>
    </source>
</reference>
<dbReference type="CDD" id="cd00077">
    <property type="entry name" value="HDc"/>
    <property type="match status" value="1"/>
</dbReference>
<accession>A0A6N9TKL3</accession>
<dbReference type="InterPro" id="IPR003607">
    <property type="entry name" value="HD/PDEase_dom"/>
</dbReference>
<feature type="domain" description="HDOD" evidence="1">
    <location>
        <begin position="16"/>
        <end position="211"/>
    </location>
</feature>
<gene>
    <name evidence="2" type="ORF">G3N55_02945</name>
</gene>
<comment type="caution">
    <text evidence="2">The sequence shown here is derived from an EMBL/GenBank/DDBJ whole genome shotgun (WGS) entry which is preliminary data.</text>
</comment>
<dbReference type="Pfam" id="PF08668">
    <property type="entry name" value="HDOD"/>
    <property type="match status" value="1"/>
</dbReference>
<dbReference type="SUPFAM" id="SSF109604">
    <property type="entry name" value="HD-domain/PDEase-like"/>
    <property type="match status" value="1"/>
</dbReference>
<dbReference type="PANTHER" id="PTHR33525">
    <property type="match status" value="1"/>
</dbReference>
<organism evidence="2 3">
    <name type="scientific">Dissulfurirhabdus thermomarina</name>
    <dbReference type="NCBI Taxonomy" id="1765737"/>
    <lineage>
        <taxon>Bacteria</taxon>
        <taxon>Deltaproteobacteria</taxon>
        <taxon>Dissulfurirhabdaceae</taxon>
        <taxon>Dissulfurirhabdus</taxon>
    </lineage>
</organism>
<dbReference type="SMART" id="SM00471">
    <property type="entry name" value="HDc"/>
    <property type="match status" value="1"/>
</dbReference>
<dbReference type="PANTHER" id="PTHR33525:SF3">
    <property type="entry name" value="RIBONUCLEASE Y"/>
    <property type="match status" value="1"/>
</dbReference>
<evidence type="ECO:0000313" key="2">
    <source>
        <dbReference type="EMBL" id="NDY41811.1"/>
    </source>
</evidence>
<proteinExistence type="predicted"/>
<evidence type="ECO:0000313" key="3">
    <source>
        <dbReference type="Proteomes" id="UP000469346"/>
    </source>
</evidence>